<protein>
    <recommendedName>
        <fullName evidence="4">FHA domain-containing protein</fullName>
    </recommendedName>
</protein>
<evidence type="ECO:0000313" key="3">
    <source>
        <dbReference type="Proteomes" id="UP000048908"/>
    </source>
</evidence>
<dbReference type="OrthoDB" id="370565at2"/>
<dbReference type="Proteomes" id="UP000048908">
    <property type="component" value="Unassembled WGS sequence"/>
</dbReference>
<organism evidence="2 3">
    <name type="scientific">Jannaschia rubra</name>
    <dbReference type="NCBI Taxonomy" id="282197"/>
    <lineage>
        <taxon>Bacteria</taxon>
        <taxon>Pseudomonadati</taxon>
        <taxon>Pseudomonadota</taxon>
        <taxon>Alphaproteobacteria</taxon>
        <taxon>Rhodobacterales</taxon>
        <taxon>Roseobacteraceae</taxon>
        <taxon>Jannaschia</taxon>
    </lineage>
</organism>
<dbReference type="InterPro" id="IPR008984">
    <property type="entry name" value="SMAD_FHA_dom_sf"/>
</dbReference>
<evidence type="ECO:0008006" key="4">
    <source>
        <dbReference type="Google" id="ProtNLM"/>
    </source>
</evidence>
<accession>A0A0M6XR24</accession>
<keyword evidence="3" id="KW-1185">Reference proteome</keyword>
<dbReference type="Gene3D" id="2.60.200.20">
    <property type="match status" value="1"/>
</dbReference>
<feature type="region of interest" description="Disordered" evidence="1">
    <location>
        <begin position="72"/>
        <end position="101"/>
    </location>
</feature>
<evidence type="ECO:0000256" key="1">
    <source>
        <dbReference type="SAM" id="MobiDB-lite"/>
    </source>
</evidence>
<dbReference type="SUPFAM" id="SSF49879">
    <property type="entry name" value="SMAD/FHA domain"/>
    <property type="match status" value="1"/>
</dbReference>
<evidence type="ECO:0000313" key="2">
    <source>
        <dbReference type="EMBL" id="CTQ33162.1"/>
    </source>
</evidence>
<dbReference type="EMBL" id="CXPG01000019">
    <property type="protein sequence ID" value="CTQ33162.1"/>
    <property type="molecule type" value="Genomic_DNA"/>
</dbReference>
<dbReference type="RefSeq" id="WP_055682608.1">
    <property type="nucleotide sequence ID" value="NZ_CXPG01000019.1"/>
</dbReference>
<dbReference type="STRING" id="282197.SAMN04488517_11624"/>
<proteinExistence type="predicted"/>
<gene>
    <name evidence="2" type="ORF">JAN5088_01942</name>
</gene>
<name>A0A0M6XR24_9RHOB</name>
<reference evidence="2 3" key="1">
    <citation type="submission" date="2015-07" db="EMBL/GenBank/DDBJ databases">
        <authorList>
            <person name="Noorani M."/>
        </authorList>
    </citation>
    <scope>NUCLEOTIDE SEQUENCE [LARGE SCALE GENOMIC DNA]</scope>
    <source>
        <strain evidence="2 3">CECT 5088</strain>
    </source>
</reference>
<dbReference type="CDD" id="cd00060">
    <property type="entry name" value="FHA"/>
    <property type="match status" value="1"/>
</dbReference>
<sequence length="256" mass="27095">MGDERHIDAVMERPEATDELPPGTRLLHGQYRIDSFLDAGGVWDIDDGEDDDDALALDLMARVAGDVARDRGATLPPGALPLPPCEARPGAPARSRRPRTRLLGFDGSGGDAPDPFRGAPPAEAPARARFPVGRLLVVEGPGRGECFVLTQGMSQIGRGHDQTVQLDFGDTAISRSNHAAVVHDGDTRSFLPGHGGKSDIVRLNARPVIANEVLSNGDLIRLGETVLRLVTLCGSDFDWSDGAAPDDAESDDVAIA</sequence>
<dbReference type="AlphaFoldDB" id="A0A0M6XR24"/>